<comment type="caution">
    <text evidence="1">The sequence shown here is derived from an EMBL/GenBank/DDBJ whole genome shotgun (WGS) entry which is preliminary data.</text>
</comment>
<sequence>MDERIERLVCLAEQQHATIASQGEQLAQLTQHIGLLTQSIVLLLGEEIGTPVADGGEAATRTDLDGNPY</sequence>
<keyword evidence="2" id="KW-1185">Reference proteome</keyword>
<evidence type="ECO:0000313" key="1">
    <source>
        <dbReference type="EMBL" id="MFG6111137.1"/>
    </source>
</evidence>
<accession>A0ABW7D1N5</accession>
<dbReference type="EMBL" id="JBHGCJ010000017">
    <property type="protein sequence ID" value="MFG6111137.1"/>
    <property type="molecule type" value="Genomic_DNA"/>
</dbReference>
<dbReference type="Proteomes" id="UP001605261">
    <property type="component" value="Unassembled WGS sequence"/>
</dbReference>
<name>A0ABW7D1N5_9GAMM</name>
<evidence type="ECO:0008006" key="3">
    <source>
        <dbReference type="Google" id="ProtNLM"/>
    </source>
</evidence>
<proteinExistence type="predicted"/>
<dbReference type="RefSeq" id="WP_394164506.1">
    <property type="nucleotide sequence ID" value="NZ_JBHGCJ010000017.1"/>
</dbReference>
<protein>
    <recommendedName>
        <fullName evidence="3">Phi X174 lysis protein</fullName>
    </recommendedName>
</protein>
<organism evidence="1 2">
    <name type="scientific">Stenotrophomonas nematodicola</name>
    <dbReference type="NCBI Taxonomy" id="2656746"/>
    <lineage>
        <taxon>Bacteria</taxon>
        <taxon>Pseudomonadati</taxon>
        <taxon>Pseudomonadota</taxon>
        <taxon>Gammaproteobacteria</taxon>
        <taxon>Lysobacterales</taxon>
        <taxon>Lysobacteraceae</taxon>
        <taxon>Stenotrophomonas</taxon>
    </lineage>
</organism>
<evidence type="ECO:0000313" key="2">
    <source>
        <dbReference type="Proteomes" id="UP001605261"/>
    </source>
</evidence>
<gene>
    <name evidence="1" type="ORF">ACEU0G_001026</name>
</gene>
<reference evidence="1 2" key="1">
    <citation type="submission" date="2024-09" db="EMBL/GenBank/DDBJ databases">
        <authorList>
            <consortium name="All-Russian atlas of soil microorganisms"/>
            <consortium name="as a basis for the search for new antimicrobial producers and enzymes with unique properties"/>
            <person name="Sokolova E.A."/>
            <person name="Voronina E.N."/>
        </authorList>
    </citation>
    <scope>NUCLEOTIDE SEQUENCE [LARGE SCALE GENOMIC DNA]</scope>
    <source>
        <strain evidence="1 2">AF-22b-331.1</strain>
    </source>
</reference>